<evidence type="ECO:0000256" key="6">
    <source>
        <dbReference type="ARBA" id="ARBA00023157"/>
    </source>
</evidence>
<keyword evidence="4" id="KW-0285">Flavoprotein</keyword>
<gene>
    <name evidence="9" type="ORF">QTO34_018648</name>
</gene>
<dbReference type="AlphaFoldDB" id="A0AA40HZ82"/>
<evidence type="ECO:0000256" key="7">
    <source>
        <dbReference type="SAM" id="SignalP"/>
    </source>
</evidence>
<dbReference type="FunFam" id="3.50.50.60:FF:000242">
    <property type="entry name" value="Amine oxidase"/>
    <property type="match status" value="1"/>
</dbReference>
<dbReference type="PANTHER" id="PTHR10742:SF355">
    <property type="entry name" value="AMINE OXIDASE"/>
    <property type="match status" value="1"/>
</dbReference>
<keyword evidence="5" id="KW-0274">FAD</keyword>
<dbReference type="SUPFAM" id="SSF54373">
    <property type="entry name" value="FAD-linked reductases, C-terminal domain"/>
    <property type="match status" value="1"/>
</dbReference>
<feature type="chain" id="PRO_5041288465" description="Amine oxidase domain-containing protein" evidence="7">
    <location>
        <begin position="27"/>
        <end position="661"/>
    </location>
</feature>
<dbReference type="Gene3D" id="3.50.50.60">
    <property type="entry name" value="FAD/NAD(P)-binding domain"/>
    <property type="match status" value="1"/>
</dbReference>
<dbReference type="InterPro" id="IPR050281">
    <property type="entry name" value="Flavin_monoamine_oxidase"/>
</dbReference>
<dbReference type="SUPFAM" id="SSF51905">
    <property type="entry name" value="FAD/NAD(P)-binding domain"/>
    <property type="match status" value="1"/>
</dbReference>
<comment type="caution">
    <text evidence="9">The sequence shown here is derived from an EMBL/GenBank/DDBJ whole genome shotgun (WGS) entry which is preliminary data.</text>
</comment>
<protein>
    <recommendedName>
        <fullName evidence="8">Amine oxidase domain-containing protein</fullName>
    </recommendedName>
</protein>
<proteinExistence type="predicted"/>
<reference evidence="9" key="1">
    <citation type="submission" date="2023-06" db="EMBL/GenBank/DDBJ databases">
        <title>Reference genome for the Northern bat (Eptesicus nilssonii), a most northern bat species.</title>
        <authorList>
            <person name="Laine V.N."/>
            <person name="Pulliainen A.T."/>
            <person name="Lilley T.M."/>
        </authorList>
    </citation>
    <scope>NUCLEOTIDE SEQUENCE</scope>
    <source>
        <strain evidence="9">BLF_Eptnil</strain>
        <tissue evidence="9">Kidney</tissue>
    </source>
</reference>
<keyword evidence="10" id="KW-1185">Reference proteome</keyword>
<evidence type="ECO:0000313" key="9">
    <source>
        <dbReference type="EMBL" id="KAK1340084.1"/>
    </source>
</evidence>
<dbReference type="GO" id="GO:0005576">
    <property type="term" value="C:extracellular region"/>
    <property type="evidence" value="ECO:0007669"/>
    <property type="project" value="UniProtKB-SubCell"/>
</dbReference>
<keyword evidence="6" id="KW-1015">Disulfide bond</keyword>
<dbReference type="PANTHER" id="PTHR10742">
    <property type="entry name" value="FLAVIN MONOAMINE OXIDASE"/>
    <property type="match status" value="1"/>
</dbReference>
<evidence type="ECO:0000256" key="4">
    <source>
        <dbReference type="ARBA" id="ARBA00022630"/>
    </source>
</evidence>
<keyword evidence="7" id="KW-0732">Signal</keyword>
<comment type="cofactor">
    <cofactor evidence="1">
        <name>FAD</name>
        <dbReference type="ChEBI" id="CHEBI:57692"/>
    </cofactor>
</comment>
<evidence type="ECO:0000259" key="8">
    <source>
        <dbReference type="Pfam" id="PF01593"/>
    </source>
</evidence>
<name>A0AA40HZ82_CNENI</name>
<evidence type="ECO:0000256" key="2">
    <source>
        <dbReference type="ARBA" id="ARBA00004613"/>
    </source>
</evidence>
<comment type="subcellular location">
    <subcellularLocation>
        <location evidence="2">Secreted</location>
    </subcellularLocation>
</comment>
<organism evidence="9 10">
    <name type="scientific">Cnephaeus nilssonii</name>
    <name type="common">Northern bat</name>
    <name type="synonym">Eptesicus nilssonii</name>
    <dbReference type="NCBI Taxonomy" id="3371016"/>
    <lineage>
        <taxon>Eukaryota</taxon>
        <taxon>Metazoa</taxon>
        <taxon>Chordata</taxon>
        <taxon>Craniata</taxon>
        <taxon>Vertebrata</taxon>
        <taxon>Euteleostomi</taxon>
        <taxon>Mammalia</taxon>
        <taxon>Eutheria</taxon>
        <taxon>Laurasiatheria</taxon>
        <taxon>Chiroptera</taxon>
        <taxon>Yangochiroptera</taxon>
        <taxon>Vespertilionidae</taxon>
        <taxon>Cnephaeus</taxon>
    </lineage>
</organism>
<accession>A0AA40HZ82</accession>
<dbReference type="PROSITE" id="PS51257">
    <property type="entry name" value="PROKAR_LIPOPROTEIN"/>
    <property type="match status" value="1"/>
</dbReference>
<dbReference type="Gene3D" id="1.10.405.10">
    <property type="entry name" value="Guanine Nucleotide Dissociation Inhibitor, domain 1"/>
    <property type="match status" value="1"/>
</dbReference>
<evidence type="ECO:0000313" key="10">
    <source>
        <dbReference type="Proteomes" id="UP001177744"/>
    </source>
</evidence>
<dbReference type="InterPro" id="IPR036188">
    <property type="entry name" value="FAD/NAD-bd_sf"/>
</dbReference>
<evidence type="ECO:0000256" key="1">
    <source>
        <dbReference type="ARBA" id="ARBA00001974"/>
    </source>
</evidence>
<dbReference type="EMBL" id="JAULJE010000008">
    <property type="protein sequence ID" value="KAK1340084.1"/>
    <property type="molecule type" value="Genomic_DNA"/>
</dbReference>
<evidence type="ECO:0000256" key="3">
    <source>
        <dbReference type="ARBA" id="ARBA00022525"/>
    </source>
</evidence>
<keyword evidence="3" id="KW-0964">Secreted</keyword>
<dbReference type="GO" id="GO:0001716">
    <property type="term" value="F:L-amino-acid oxidase activity"/>
    <property type="evidence" value="ECO:0007669"/>
    <property type="project" value="UniProtKB-ARBA"/>
</dbReference>
<dbReference type="Gene3D" id="3.90.660.10">
    <property type="match status" value="1"/>
</dbReference>
<dbReference type="GO" id="GO:0009063">
    <property type="term" value="P:amino acid catabolic process"/>
    <property type="evidence" value="ECO:0007669"/>
    <property type="project" value="TreeGrafter"/>
</dbReference>
<feature type="signal peptide" evidence="7">
    <location>
        <begin position="1"/>
        <end position="26"/>
    </location>
</feature>
<sequence>MSYKSMAKMRGILVLGLLLATSSCLGHHEDLAKCFLDPEYESIVVTAQEGLHTSLLPKRVVVVGAGMSGLVAAKALQDAGHQEYRVEKGDLALGMTAASRDPRFPSWKPATGVGGRVVTIRNEEEGWYYELGPMRIPKSHRLVHTYVKKLGLTLNNFIHYNDNAWYLVNGQRYRMREVKANPEILGYYPTEKGDKAETLSHQSTANVPPASPLPGLGENRVWPEVTTQTRQSLKNFNCSHLMSSSDSIKAHLLKEGMLNPGAVRMISDVMSEDVEFFKSFLESGKSDIIFFKRDDFSEITGGFDQLPEGLSASLKPGTIHLGSRVETVVRDGPEVHISYRVGKSNSALHHLTADFVIISASASATSLITFMPPLSLDKVDAFRSVHYISATKVVLACKEPFWERDGIQGGVSITDGPSRYIYYPSHSLPSGKGVLLASYTLGNDSLFLTSMKHDQVVDIVLGDLAAVHQIPKETLRHLCPSSVLKHWSLDPLLMGAFSEFTPFQSKDYLLLLSQPEGRIHFAGEHTCLPQGWIDTAIQSGLRVARNIQAAVDEEARGVYLSSGYQCLTASTPSPCVQPSHPPRHLRCLFRMEQAVLKATMLGDGKPEHVSLDLPEGLARRRLSARRNLPPKSLMGCLRLHRGRLVLLGTRDRGASGHPASA</sequence>
<evidence type="ECO:0000256" key="5">
    <source>
        <dbReference type="ARBA" id="ARBA00022827"/>
    </source>
</evidence>
<dbReference type="Proteomes" id="UP001177744">
    <property type="component" value="Unassembled WGS sequence"/>
</dbReference>
<dbReference type="InterPro" id="IPR002937">
    <property type="entry name" value="Amino_oxidase"/>
</dbReference>
<feature type="domain" description="Amine oxidase" evidence="8">
    <location>
        <begin position="112"/>
        <end position="547"/>
    </location>
</feature>
<dbReference type="Pfam" id="PF01593">
    <property type="entry name" value="Amino_oxidase"/>
    <property type="match status" value="1"/>
</dbReference>